<dbReference type="CDD" id="cd07814">
    <property type="entry name" value="SRPBCC_CalC_Aha1-like"/>
    <property type="match status" value="1"/>
</dbReference>
<feature type="domain" description="Activator of Hsp90 ATPase homologue 1/2-like C-terminal" evidence="2">
    <location>
        <begin position="19"/>
        <end position="136"/>
    </location>
</feature>
<proteinExistence type="inferred from homology"/>
<gene>
    <name evidence="3" type="ORF">C1I64_09430</name>
</gene>
<organism evidence="3 4">
    <name type="scientific">Rathayibacter festucae DSM 15932</name>
    <dbReference type="NCBI Taxonomy" id="1328866"/>
    <lineage>
        <taxon>Bacteria</taxon>
        <taxon>Bacillati</taxon>
        <taxon>Actinomycetota</taxon>
        <taxon>Actinomycetes</taxon>
        <taxon>Micrococcales</taxon>
        <taxon>Microbacteriaceae</taxon>
        <taxon>Rathayibacter</taxon>
    </lineage>
</organism>
<dbReference type="Gene3D" id="3.30.530.20">
    <property type="match status" value="1"/>
</dbReference>
<dbReference type="KEGG" id="rfs:C1I64_09430"/>
<evidence type="ECO:0000259" key="2">
    <source>
        <dbReference type="Pfam" id="PF08327"/>
    </source>
</evidence>
<comment type="similarity">
    <text evidence="1">Belongs to the AHA1 family.</text>
</comment>
<dbReference type="SUPFAM" id="SSF55961">
    <property type="entry name" value="Bet v1-like"/>
    <property type="match status" value="1"/>
</dbReference>
<evidence type="ECO:0000313" key="3">
    <source>
        <dbReference type="EMBL" id="AZZ52250.1"/>
    </source>
</evidence>
<dbReference type="InterPro" id="IPR023393">
    <property type="entry name" value="START-like_dom_sf"/>
</dbReference>
<sequence>MSEGTPSDDSALASIDLPATPPEVWRLLVDRSTWWPDLEFDAVAGSPLRETWTDGGRTFEATGRVLAVDAPTRLSFEWTEPGWSGFLTVTVTVSSASAEGAEVIIVEQGFAEIRAEEGLRLEHETGWREHLGRLRDACIAASGTSRGLQR</sequence>
<accession>A0A3T0T119</accession>
<dbReference type="InterPro" id="IPR013538">
    <property type="entry name" value="ASHA1/2-like_C"/>
</dbReference>
<dbReference type="Pfam" id="PF08327">
    <property type="entry name" value="AHSA1"/>
    <property type="match status" value="1"/>
</dbReference>
<dbReference type="EMBL" id="CP028137">
    <property type="protein sequence ID" value="AZZ52250.1"/>
    <property type="molecule type" value="Genomic_DNA"/>
</dbReference>
<name>A0A3T0T119_9MICO</name>
<protein>
    <submittedName>
        <fullName evidence="3">Activator of HSP90 ATPase</fullName>
    </submittedName>
</protein>
<evidence type="ECO:0000313" key="4">
    <source>
        <dbReference type="Proteomes" id="UP000285317"/>
    </source>
</evidence>
<dbReference type="Proteomes" id="UP000285317">
    <property type="component" value="Chromosome"/>
</dbReference>
<evidence type="ECO:0000256" key="1">
    <source>
        <dbReference type="ARBA" id="ARBA00006817"/>
    </source>
</evidence>
<dbReference type="AlphaFoldDB" id="A0A3T0T119"/>
<reference evidence="3 4" key="1">
    <citation type="submission" date="2018-03" db="EMBL/GenBank/DDBJ databases">
        <title>Bacteriophage NCPPB3778 and a type I-E CRISPR drive the evolution of the US Biological Select Agent, Rathayibacter toxicus.</title>
        <authorList>
            <person name="Davis E.W.II."/>
            <person name="Tabima J.F."/>
            <person name="Weisberg A.J."/>
            <person name="Dantas Lopes L."/>
            <person name="Wiseman M.S."/>
            <person name="Wiseman M.S."/>
            <person name="Pupko T."/>
            <person name="Belcher M.S."/>
            <person name="Sechler A.J."/>
            <person name="Tancos M.A."/>
            <person name="Schroeder B.K."/>
            <person name="Murray T.D."/>
            <person name="Luster D.G."/>
            <person name="Schneider W.L."/>
            <person name="Rogers E."/>
            <person name="Andreote F.D."/>
            <person name="Grunwald N.J."/>
            <person name="Putnam M.L."/>
            <person name="Chang J.H."/>
        </authorList>
    </citation>
    <scope>NUCLEOTIDE SEQUENCE [LARGE SCALE GENOMIC DNA]</scope>
    <source>
        <strain evidence="3 4">DSM 15932</strain>
    </source>
</reference>
<dbReference type="RefSeq" id="WP_127887019.1">
    <property type="nucleotide sequence ID" value="NZ_CP028137.1"/>
</dbReference>